<dbReference type="EMBL" id="CP003360">
    <property type="protein sequence ID" value="AFM25581.1"/>
    <property type="molecule type" value="Genomic_DNA"/>
</dbReference>
<dbReference type="KEGG" id="dti:Desti_2912"/>
<feature type="region of interest" description="Disordered" evidence="1">
    <location>
        <begin position="241"/>
        <end position="264"/>
    </location>
</feature>
<evidence type="ECO:0000313" key="2">
    <source>
        <dbReference type="EMBL" id="AFM25581.1"/>
    </source>
</evidence>
<dbReference type="RefSeq" id="WP_014810718.1">
    <property type="nucleotide sequence ID" value="NC_018025.1"/>
</dbReference>
<name>I4C7P0_DESTA</name>
<evidence type="ECO:0000313" key="3">
    <source>
        <dbReference type="Proteomes" id="UP000006055"/>
    </source>
</evidence>
<dbReference type="HOGENOM" id="CLU_071557_0_0_7"/>
<sequence length="264" mass="30267">MFWNPPECPCDPASKKWIEGRLEWLSSRFPRNIFTDRPLVLPTQEFFPLEFEPSKECAKALFSRICGFMGVPEDRVTLKFFHSPNKRTRFVDGTGRDAPGPGFAGLYTHSYRSHIITLDTDQLYHPEHLIATMAHELAHGRLLGKVGRMNHDEELLTDLTACVLGFAIFQANSPRAWVSQFTKWPGTDFNKPLYMTSPMFGYVLAHLAWFQDERKPHWAKYLASNVINDFKDATGYLFKTEGSSFRPKGRQQSRGTDSRNKSGQ</sequence>
<organism evidence="2 3">
    <name type="scientific">Desulfomonile tiedjei (strain ATCC 49306 / DSM 6799 / DCB-1)</name>
    <dbReference type="NCBI Taxonomy" id="706587"/>
    <lineage>
        <taxon>Bacteria</taxon>
        <taxon>Pseudomonadati</taxon>
        <taxon>Thermodesulfobacteriota</taxon>
        <taxon>Desulfomonilia</taxon>
        <taxon>Desulfomonilales</taxon>
        <taxon>Desulfomonilaceae</taxon>
        <taxon>Desulfomonile</taxon>
    </lineage>
</organism>
<dbReference type="STRING" id="706587.Desti_2912"/>
<protein>
    <submittedName>
        <fullName evidence="2">Uncharacterized protein</fullName>
    </submittedName>
</protein>
<reference evidence="3" key="1">
    <citation type="submission" date="2012-06" db="EMBL/GenBank/DDBJ databases">
        <title>Complete sequence of chromosome of Desulfomonile tiedjei DSM 6799.</title>
        <authorList>
            <person name="Lucas S."/>
            <person name="Copeland A."/>
            <person name="Lapidus A."/>
            <person name="Glavina del Rio T."/>
            <person name="Dalin E."/>
            <person name="Tice H."/>
            <person name="Bruce D."/>
            <person name="Goodwin L."/>
            <person name="Pitluck S."/>
            <person name="Peters L."/>
            <person name="Ovchinnikova G."/>
            <person name="Zeytun A."/>
            <person name="Lu M."/>
            <person name="Kyrpides N."/>
            <person name="Mavromatis K."/>
            <person name="Ivanova N."/>
            <person name="Brettin T."/>
            <person name="Detter J.C."/>
            <person name="Han C."/>
            <person name="Larimer F."/>
            <person name="Land M."/>
            <person name="Hauser L."/>
            <person name="Markowitz V."/>
            <person name="Cheng J.-F."/>
            <person name="Hugenholtz P."/>
            <person name="Woyke T."/>
            <person name="Wu D."/>
            <person name="Spring S."/>
            <person name="Schroeder M."/>
            <person name="Brambilla E."/>
            <person name="Klenk H.-P."/>
            <person name="Eisen J.A."/>
        </authorList>
    </citation>
    <scope>NUCLEOTIDE SEQUENCE [LARGE SCALE GENOMIC DNA]</scope>
    <source>
        <strain evidence="3">ATCC 49306 / DSM 6799 / DCB-1</strain>
    </source>
</reference>
<dbReference type="AlphaFoldDB" id="I4C7P0"/>
<dbReference type="eggNOG" id="COG0501">
    <property type="taxonomic scope" value="Bacteria"/>
</dbReference>
<accession>I4C7P0</accession>
<proteinExistence type="predicted"/>
<dbReference type="Proteomes" id="UP000006055">
    <property type="component" value="Chromosome"/>
</dbReference>
<gene>
    <name evidence="2" type="ordered locus">Desti_2912</name>
</gene>
<dbReference type="OrthoDB" id="7170694at2"/>
<evidence type="ECO:0000256" key="1">
    <source>
        <dbReference type="SAM" id="MobiDB-lite"/>
    </source>
</evidence>
<keyword evidence="3" id="KW-1185">Reference proteome</keyword>